<evidence type="ECO:0000256" key="9">
    <source>
        <dbReference type="ARBA" id="ARBA00023004"/>
    </source>
</evidence>
<dbReference type="InterPro" id="IPR017972">
    <property type="entry name" value="Cyt_P450_CS"/>
</dbReference>
<feature type="transmembrane region" description="Helical" evidence="14">
    <location>
        <begin position="55"/>
        <end position="74"/>
    </location>
</feature>
<comment type="similarity">
    <text evidence="3 13">Belongs to the cytochrome P450 family.</text>
</comment>
<evidence type="ECO:0000256" key="12">
    <source>
        <dbReference type="PIRSR" id="PIRSR602401-1"/>
    </source>
</evidence>
<keyword evidence="7 14" id="KW-1133">Transmembrane helix</keyword>
<gene>
    <name evidence="15" type="ORF">PISL3812_02029</name>
</gene>
<evidence type="ECO:0000256" key="3">
    <source>
        <dbReference type="ARBA" id="ARBA00010617"/>
    </source>
</evidence>
<dbReference type="EMBL" id="CVMT01000002">
    <property type="protein sequence ID" value="CRG84840.1"/>
    <property type="molecule type" value="Genomic_DNA"/>
</dbReference>
<dbReference type="PANTHER" id="PTHR24305">
    <property type="entry name" value="CYTOCHROME P450"/>
    <property type="match status" value="1"/>
</dbReference>
<dbReference type="Gene3D" id="1.10.630.10">
    <property type="entry name" value="Cytochrome P450"/>
    <property type="match status" value="1"/>
</dbReference>
<comment type="subcellular location">
    <subcellularLocation>
        <location evidence="2">Membrane</location>
    </subcellularLocation>
</comment>
<evidence type="ECO:0008006" key="17">
    <source>
        <dbReference type="Google" id="ProtNLM"/>
    </source>
</evidence>
<keyword evidence="9 12" id="KW-0408">Iron</keyword>
<dbReference type="PRINTS" id="PR00463">
    <property type="entry name" value="EP450I"/>
</dbReference>
<dbReference type="PANTHER" id="PTHR24305:SF112">
    <property type="entry name" value="L-ORNITHINE-N5-MONOOXYGENASE (EUROFUNG)"/>
    <property type="match status" value="1"/>
</dbReference>
<evidence type="ECO:0000256" key="6">
    <source>
        <dbReference type="ARBA" id="ARBA00022723"/>
    </source>
</evidence>
<dbReference type="GO" id="GO:0016705">
    <property type="term" value="F:oxidoreductase activity, acting on paired donors, with incorporation or reduction of molecular oxygen"/>
    <property type="evidence" value="ECO:0007669"/>
    <property type="project" value="InterPro"/>
</dbReference>
<dbReference type="AlphaFoldDB" id="A0A0U1LNU1"/>
<protein>
    <recommendedName>
        <fullName evidence="17">Tryprostatin B 6-hydroxylase</fullName>
    </recommendedName>
</protein>
<dbReference type="PROSITE" id="PS00086">
    <property type="entry name" value="CYTOCHROME_P450"/>
    <property type="match status" value="1"/>
</dbReference>
<dbReference type="GO" id="GO:0004497">
    <property type="term" value="F:monooxygenase activity"/>
    <property type="evidence" value="ECO:0007669"/>
    <property type="project" value="UniProtKB-KW"/>
</dbReference>
<dbReference type="GO" id="GO:0016020">
    <property type="term" value="C:membrane"/>
    <property type="evidence" value="ECO:0007669"/>
    <property type="project" value="UniProtKB-SubCell"/>
</dbReference>
<dbReference type="PRINTS" id="PR00385">
    <property type="entry name" value="P450"/>
</dbReference>
<evidence type="ECO:0000256" key="8">
    <source>
        <dbReference type="ARBA" id="ARBA00023002"/>
    </source>
</evidence>
<proteinExistence type="inferred from homology"/>
<evidence type="ECO:0000313" key="16">
    <source>
        <dbReference type="Proteomes" id="UP000054383"/>
    </source>
</evidence>
<sequence length="533" mass="60979">MNTILSICFGAILGLVTHHGLFIHGEWHVQAPYILVSHALTLFYLVVASQTGCQIYTSYALALFMSITTYRLFFHRLTHIPGPFWARITKLWHLWKVRTSQNHFFLAELQRQYGDFVRTGPSEITVFHPDVFMAVDGPLSNCDKAEWYDLLHPNKALVTARTTDMHRDRRRQWNRGFTSKALLQYKEQMLSLIDQLETSIEADIAAGRVSDMSDYICWLSFDRMGEFVLGKSFNMLTNRHWHHIVLLLQKAMSILGPLSPVPWLVQVAFKLMPRVWILNDWFTMVAWCENELKQVQTPTKTSPGTPALAHYLKGDSADDKTYEAWLTGDSILAIVAGSEPTAGVLLGLFYELARHPAQADIIYKEILQHQVDIRDGRAISRHCRHLEASIFEAMRLYPSLPTGGNRKTPFDEGITVAGVFIPPETTVVGPKFVIGRREDCFADANKFIPERWTTRPEMVRNRAAFAPFGTGHRSCLGRALAINDMMLITASIIRQYRMRFPAGETGDAVFRDWTDQFTSRLGRLRLIFEKREE</sequence>
<organism evidence="15 16">
    <name type="scientific">Talaromyces islandicus</name>
    <name type="common">Penicillium islandicum</name>
    <dbReference type="NCBI Taxonomy" id="28573"/>
    <lineage>
        <taxon>Eukaryota</taxon>
        <taxon>Fungi</taxon>
        <taxon>Dikarya</taxon>
        <taxon>Ascomycota</taxon>
        <taxon>Pezizomycotina</taxon>
        <taxon>Eurotiomycetes</taxon>
        <taxon>Eurotiomycetidae</taxon>
        <taxon>Eurotiales</taxon>
        <taxon>Trichocomaceae</taxon>
        <taxon>Talaromyces</taxon>
        <taxon>Talaromyces sect. Islandici</taxon>
    </lineage>
</organism>
<dbReference type="SUPFAM" id="SSF48264">
    <property type="entry name" value="Cytochrome P450"/>
    <property type="match status" value="1"/>
</dbReference>
<evidence type="ECO:0000256" key="5">
    <source>
        <dbReference type="ARBA" id="ARBA00022692"/>
    </source>
</evidence>
<keyword evidence="6 12" id="KW-0479">Metal-binding</keyword>
<dbReference type="CDD" id="cd11061">
    <property type="entry name" value="CYP67-like"/>
    <property type="match status" value="1"/>
</dbReference>
<keyword evidence="4 12" id="KW-0349">Heme</keyword>
<evidence type="ECO:0000256" key="4">
    <source>
        <dbReference type="ARBA" id="ARBA00022617"/>
    </source>
</evidence>
<evidence type="ECO:0000256" key="7">
    <source>
        <dbReference type="ARBA" id="ARBA00022989"/>
    </source>
</evidence>
<keyword evidence="10 13" id="KW-0503">Monooxygenase</keyword>
<evidence type="ECO:0000256" key="1">
    <source>
        <dbReference type="ARBA" id="ARBA00001971"/>
    </source>
</evidence>
<evidence type="ECO:0000256" key="11">
    <source>
        <dbReference type="ARBA" id="ARBA00023136"/>
    </source>
</evidence>
<keyword evidence="8 13" id="KW-0560">Oxidoreductase</keyword>
<keyword evidence="11 14" id="KW-0472">Membrane</keyword>
<reference evidence="15 16" key="1">
    <citation type="submission" date="2015-04" db="EMBL/GenBank/DDBJ databases">
        <authorList>
            <person name="Syromyatnikov M.Y."/>
            <person name="Popov V.N."/>
        </authorList>
    </citation>
    <scope>NUCLEOTIDE SEQUENCE [LARGE SCALE GENOMIC DNA]</scope>
    <source>
        <strain evidence="15">WF-38-12</strain>
    </source>
</reference>
<dbReference type="OrthoDB" id="4222002at2759"/>
<dbReference type="InterPro" id="IPR002401">
    <property type="entry name" value="Cyt_P450_E_grp-I"/>
</dbReference>
<dbReference type="InterPro" id="IPR001128">
    <property type="entry name" value="Cyt_P450"/>
</dbReference>
<name>A0A0U1LNU1_TALIS</name>
<dbReference type="GO" id="GO:0005506">
    <property type="term" value="F:iron ion binding"/>
    <property type="evidence" value="ECO:0007669"/>
    <property type="project" value="InterPro"/>
</dbReference>
<feature type="binding site" description="axial binding residue" evidence="12">
    <location>
        <position position="475"/>
    </location>
    <ligand>
        <name>heme</name>
        <dbReference type="ChEBI" id="CHEBI:30413"/>
    </ligand>
    <ligandPart>
        <name>Fe</name>
        <dbReference type="ChEBI" id="CHEBI:18248"/>
    </ligandPart>
</feature>
<dbReference type="STRING" id="28573.A0A0U1LNU1"/>
<dbReference type="Proteomes" id="UP000054383">
    <property type="component" value="Unassembled WGS sequence"/>
</dbReference>
<keyword evidence="5 14" id="KW-0812">Transmembrane</keyword>
<comment type="cofactor">
    <cofactor evidence="1 12">
        <name>heme</name>
        <dbReference type="ChEBI" id="CHEBI:30413"/>
    </cofactor>
</comment>
<dbReference type="OMA" id="GTGHHSC"/>
<dbReference type="Pfam" id="PF00067">
    <property type="entry name" value="p450"/>
    <property type="match status" value="1"/>
</dbReference>
<accession>A0A0U1LNU1</accession>
<dbReference type="GO" id="GO:0020037">
    <property type="term" value="F:heme binding"/>
    <property type="evidence" value="ECO:0007669"/>
    <property type="project" value="InterPro"/>
</dbReference>
<dbReference type="InterPro" id="IPR036396">
    <property type="entry name" value="Cyt_P450_sf"/>
</dbReference>
<feature type="transmembrane region" description="Helical" evidence="14">
    <location>
        <begin position="30"/>
        <end position="48"/>
    </location>
</feature>
<keyword evidence="16" id="KW-1185">Reference proteome</keyword>
<evidence type="ECO:0000256" key="10">
    <source>
        <dbReference type="ARBA" id="ARBA00023033"/>
    </source>
</evidence>
<evidence type="ECO:0000313" key="15">
    <source>
        <dbReference type="EMBL" id="CRG84840.1"/>
    </source>
</evidence>
<evidence type="ECO:0000256" key="13">
    <source>
        <dbReference type="RuleBase" id="RU000461"/>
    </source>
</evidence>
<evidence type="ECO:0000256" key="14">
    <source>
        <dbReference type="SAM" id="Phobius"/>
    </source>
</evidence>
<dbReference type="InterPro" id="IPR050121">
    <property type="entry name" value="Cytochrome_P450_monoxygenase"/>
</dbReference>
<evidence type="ECO:0000256" key="2">
    <source>
        <dbReference type="ARBA" id="ARBA00004370"/>
    </source>
</evidence>